<feature type="transmembrane region" description="Helical" evidence="5">
    <location>
        <begin position="327"/>
        <end position="350"/>
    </location>
</feature>
<gene>
    <name evidence="7" type="ORF">H5P28_12665</name>
</gene>
<dbReference type="Pfam" id="PF01740">
    <property type="entry name" value="STAS"/>
    <property type="match status" value="1"/>
</dbReference>
<keyword evidence="8" id="KW-1185">Reference proteome</keyword>
<feature type="transmembrane region" description="Helical" evidence="5">
    <location>
        <begin position="416"/>
        <end position="449"/>
    </location>
</feature>
<evidence type="ECO:0000256" key="2">
    <source>
        <dbReference type="ARBA" id="ARBA00022692"/>
    </source>
</evidence>
<reference evidence="7 8" key="1">
    <citation type="submission" date="2020-07" db="EMBL/GenBank/DDBJ databases">
        <authorList>
            <person name="Feng X."/>
        </authorList>
    </citation>
    <scope>NUCLEOTIDE SEQUENCE [LARGE SCALE GENOMIC DNA]</scope>
    <source>
        <strain evidence="7 8">JCM31066</strain>
    </source>
</reference>
<evidence type="ECO:0000256" key="5">
    <source>
        <dbReference type="SAM" id="Phobius"/>
    </source>
</evidence>
<dbReference type="PANTHER" id="PTHR43310:SF1">
    <property type="entry name" value="SULFATE TRANSPORTER YBAR-RELATED"/>
    <property type="match status" value="1"/>
</dbReference>
<feature type="transmembrane region" description="Helical" evidence="5">
    <location>
        <begin position="65"/>
        <end position="82"/>
    </location>
</feature>
<feature type="transmembrane region" description="Helical" evidence="5">
    <location>
        <begin position="42"/>
        <end position="58"/>
    </location>
</feature>
<dbReference type="RefSeq" id="WP_185676075.1">
    <property type="nucleotide sequence ID" value="NZ_JACHVB010000035.1"/>
</dbReference>
<proteinExistence type="predicted"/>
<keyword evidence="3 5" id="KW-1133">Transmembrane helix</keyword>
<evidence type="ECO:0000313" key="7">
    <source>
        <dbReference type="EMBL" id="MBC2595112.1"/>
    </source>
</evidence>
<feature type="transmembrane region" description="Helical" evidence="5">
    <location>
        <begin position="282"/>
        <end position="306"/>
    </location>
</feature>
<evidence type="ECO:0000256" key="1">
    <source>
        <dbReference type="ARBA" id="ARBA00004141"/>
    </source>
</evidence>
<dbReference type="SUPFAM" id="SSF52091">
    <property type="entry name" value="SpoIIaa-like"/>
    <property type="match status" value="1"/>
</dbReference>
<evidence type="ECO:0000313" key="8">
    <source>
        <dbReference type="Proteomes" id="UP000546464"/>
    </source>
</evidence>
<dbReference type="InterPro" id="IPR011547">
    <property type="entry name" value="SLC26A/SulP_dom"/>
</dbReference>
<dbReference type="InterPro" id="IPR002645">
    <property type="entry name" value="STAS_dom"/>
</dbReference>
<keyword evidence="2 5" id="KW-0812">Transmembrane</keyword>
<dbReference type="Proteomes" id="UP000546464">
    <property type="component" value="Unassembled WGS sequence"/>
</dbReference>
<keyword evidence="4 5" id="KW-0472">Membrane</keyword>
<comment type="subcellular location">
    <subcellularLocation>
        <location evidence="1">Membrane</location>
        <topology evidence="1">Multi-pass membrane protein</topology>
    </subcellularLocation>
</comment>
<evidence type="ECO:0000256" key="3">
    <source>
        <dbReference type="ARBA" id="ARBA00022989"/>
    </source>
</evidence>
<feature type="domain" description="STAS" evidence="6">
    <location>
        <begin position="465"/>
        <end position="545"/>
    </location>
</feature>
<dbReference type="AlphaFoldDB" id="A0A842HFB3"/>
<feature type="transmembrane region" description="Helical" evidence="5">
    <location>
        <begin position="179"/>
        <end position="200"/>
    </location>
</feature>
<feature type="transmembrane region" description="Helical" evidence="5">
    <location>
        <begin position="88"/>
        <end position="105"/>
    </location>
</feature>
<dbReference type="CDD" id="cd07042">
    <property type="entry name" value="STAS_SulP_like_sulfate_transporter"/>
    <property type="match status" value="1"/>
</dbReference>
<dbReference type="PANTHER" id="PTHR43310">
    <property type="entry name" value="SULFATE TRANSPORTER YBAR-RELATED"/>
    <property type="match status" value="1"/>
</dbReference>
<dbReference type="InterPro" id="IPR036513">
    <property type="entry name" value="STAS_dom_sf"/>
</dbReference>
<evidence type="ECO:0000256" key="4">
    <source>
        <dbReference type="ARBA" id="ARBA00023136"/>
    </source>
</evidence>
<dbReference type="GO" id="GO:0016020">
    <property type="term" value="C:membrane"/>
    <property type="evidence" value="ECO:0007669"/>
    <property type="project" value="UniProtKB-SubCell"/>
</dbReference>
<feature type="transmembrane region" description="Helical" evidence="5">
    <location>
        <begin position="362"/>
        <end position="380"/>
    </location>
</feature>
<feature type="transmembrane region" description="Helical" evidence="5">
    <location>
        <begin position="387"/>
        <end position="404"/>
    </location>
</feature>
<comment type="caution">
    <text evidence="7">The sequence shown here is derived from an EMBL/GenBank/DDBJ whole genome shotgun (WGS) entry which is preliminary data.</text>
</comment>
<dbReference type="Gene3D" id="3.30.750.24">
    <property type="entry name" value="STAS domain"/>
    <property type="match status" value="1"/>
</dbReference>
<feature type="transmembrane region" description="Helical" evidence="5">
    <location>
        <begin position="147"/>
        <end position="172"/>
    </location>
</feature>
<name>A0A842HFB3_9BACT</name>
<dbReference type="PROSITE" id="PS50801">
    <property type="entry name" value="STAS"/>
    <property type="match status" value="1"/>
</dbReference>
<evidence type="ECO:0000259" key="6">
    <source>
        <dbReference type="PROSITE" id="PS50801"/>
    </source>
</evidence>
<protein>
    <submittedName>
        <fullName evidence="7">SulP family inorganic anion transporter</fullName>
    </submittedName>
</protein>
<accession>A0A842HFB3</accession>
<feature type="transmembrane region" description="Helical" evidence="5">
    <location>
        <begin position="117"/>
        <end position="135"/>
    </location>
</feature>
<dbReference type="EMBL" id="JACHVB010000035">
    <property type="protein sequence ID" value="MBC2595112.1"/>
    <property type="molecule type" value="Genomic_DNA"/>
</dbReference>
<dbReference type="InterPro" id="IPR052706">
    <property type="entry name" value="Membrane-Transporter-like"/>
</dbReference>
<sequence>MLNFFRKRSANLKDDLLSGLTVALALVPEAIAFAFVAGVSPIIGLYSAFFMGLLTAVFGGRPGMISGATGAIAVVIVSLVALHGVEYLFPAVILCGVIQILAGIGKLGQFIRMVPHSVMLGFVNGLAIVIFMAQFGSFNTVNDAGALIPLAGAPLILMFALVGLTMLIIWLLPKLTRAVPASLAAILVVTGLSIAINQAAPASWSAQNQPHALLTVGDMLRTNTTARATTEARQELGPEAPDAAIAAQVAATVEAESGISAGLPKLFFLDGQYDILPPFNLATLWIILPFALTMAGVGLIESLMTLSLIDEITETRGRGNRECVGQGLANIVCGMFGGMGGCAMIGQSLINVNSGGRGRASGITAAVCLLSFVLVLAPWIEMIPMAALVGVMFMVVIGTFEWASLRMFRKVPFSDILVMVVVAGYTVVMHDLASAVILGVIISALVFAWRHATHLGAEVYPDKKGARVYQLHGPLFFASVASFKELFNPREDPEEVVIDFYFTRVYDQSGLEAINTVAEKYRSLGKRLHLTHLSPECRKLLDKAGDLVEVNLSEDPQYHVATDRLG</sequence>
<dbReference type="Pfam" id="PF00916">
    <property type="entry name" value="Sulfate_transp"/>
    <property type="match status" value="1"/>
</dbReference>
<organism evidence="7 8">
    <name type="scientific">Ruficoccus amylovorans</name>
    <dbReference type="NCBI Taxonomy" id="1804625"/>
    <lineage>
        <taxon>Bacteria</taxon>
        <taxon>Pseudomonadati</taxon>
        <taxon>Verrucomicrobiota</taxon>
        <taxon>Opitutia</taxon>
        <taxon>Puniceicoccales</taxon>
        <taxon>Cerasicoccaceae</taxon>
        <taxon>Ruficoccus</taxon>
    </lineage>
</organism>